<dbReference type="PANTHER" id="PTHR43991">
    <property type="entry name" value="WD REPEAT PROTEIN (AFU_ORTHOLOGUE AFUA_8G05640)-RELATED"/>
    <property type="match status" value="1"/>
</dbReference>
<dbReference type="PANTHER" id="PTHR43991:SF12">
    <property type="entry name" value="WD REPEAT PROTEIN (AFU_ORTHOLOGUE AFUA_8G05640)"/>
    <property type="match status" value="1"/>
</dbReference>
<accession>A0AAV0C6Z8</accession>
<dbReference type="EMBL" id="CAMAPF010000013">
    <property type="protein sequence ID" value="CAH9067400.1"/>
    <property type="molecule type" value="Genomic_DNA"/>
</dbReference>
<reference evidence="5" key="1">
    <citation type="submission" date="2022-07" db="EMBL/GenBank/DDBJ databases">
        <authorList>
            <person name="Macas J."/>
            <person name="Novak P."/>
            <person name="Neumann P."/>
        </authorList>
    </citation>
    <scope>NUCLEOTIDE SEQUENCE</scope>
</reference>
<evidence type="ECO:0000256" key="3">
    <source>
        <dbReference type="PROSITE-ProRule" id="PRU00221"/>
    </source>
</evidence>
<name>A0AAV0C6Z8_9ASTE</name>
<keyword evidence="1 3" id="KW-0853">WD repeat</keyword>
<dbReference type="Gene3D" id="2.130.10.10">
    <property type="entry name" value="YVTN repeat-like/Quinoprotein amine dehydrogenase"/>
    <property type="match status" value="1"/>
</dbReference>
<comment type="caution">
    <text evidence="5">The sequence shown here is derived from an EMBL/GenBank/DDBJ whole genome shotgun (WGS) entry which is preliminary data.</text>
</comment>
<evidence type="ECO:0000256" key="4">
    <source>
        <dbReference type="SAM" id="MobiDB-lite"/>
    </source>
</evidence>
<keyword evidence="6" id="KW-1185">Reference proteome</keyword>
<dbReference type="InterPro" id="IPR036322">
    <property type="entry name" value="WD40_repeat_dom_sf"/>
</dbReference>
<feature type="repeat" description="WD" evidence="3">
    <location>
        <begin position="313"/>
        <end position="354"/>
    </location>
</feature>
<evidence type="ECO:0000313" key="6">
    <source>
        <dbReference type="Proteomes" id="UP001152523"/>
    </source>
</evidence>
<dbReference type="InterPro" id="IPR019775">
    <property type="entry name" value="WD40_repeat_CS"/>
</dbReference>
<dbReference type="Pfam" id="PF00400">
    <property type="entry name" value="WD40"/>
    <property type="match status" value="1"/>
</dbReference>
<feature type="region of interest" description="Disordered" evidence="4">
    <location>
        <begin position="21"/>
        <end position="54"/>
    </location>
</feature>
<dbReference type="FunFam" id="2.130.10.10:FF:000637">
    <property type="entry name" value="WD-40 repeat family protein"/>
    <property type="match status" value="1"/>
</dbReference>
<proteinExistence type="predicted"/>
<dbReference type="PROSITE" id="PS50294">
    <property type="entry name" value="WD_REPEATS_REGION"/>
    <property type="match status" value="1"/>
</dbReference>
<evidence type="ECO:0000256" key="1">
    <source>
        <dbReference type="ARBA" id="ARBA00022574"/>
    </source>
</evidence>
<evidence type="ECO:0000313" key="5">
    <source>
        <dbReference type="EMBL" id="CAH9067400.1"/>
    </source>
</evidence>
<sequence length="444" mass="50022">MANLHRGHGNMPVLNDTPLEEDIRIPHGSPVPDEFSDSDFEDDFETGNRKTDTSALEARNGKDIQGIPWERLNITRKSCREERLKQYKNYESLSRSREEIEKDYKDVVKGQNFFDFQYNTRLVKPTIVHFQLRSLLWSTSKHDVYFMRNNSFVHWSSLLRRQKEVVNMARPLEPTMKYPGSVGQALSRVQICAVAVKDNLMVAGGLQGELVCKHLNKPEIAFCTKLTTGRNATTNTVDIFQAPNGSLKLMAANNDAQVRVLDAQSFVNLNCFTFPWSVNNISASPDGKMITVVGDDPECLIADSQSGKVVGNLKGHLDYSFASAWHPNGQVVATGNQDTTCRLWDIRNLSRSFAVLKGRIGAIRTIQFSSDGQFLAIGEPADFVHVFLTDSDYVSCQEIDLFSEIAGISFSPDTQALFIGIADRTYGSLLEFNRRHYNHYVDYL</sequence>
<dbReference type="InterPro" id="IPR001680">
    <property type="entry name" value="WD40_rpt"/>
</dbReference>
<dbReference type="Proteomes" id="UP001152523">
    <property type="component" value="Unassembled WGS sequence"/>
</dbReference>
<dbReference type="InterPro" id="IPR015943">
    <property type="entry name" value="WD40/YVTN_repeat-like_dom_sf"/>
</dbReference>
<feature type="compositionally biased region" description="Acidic residues" evidence="4">
    <location>
        <begin position="34"/>
        <end position="45"/>
    </location>
</feature>
<dbReference type="SUPFAM" id="SSF50978">
    <property type="entry name" value="WD40 repeat-like"/>
    <property type="match status" value="1"/>
</dbReference>
<organism evidence="5 6">
    <name type="scientific">Cuscuta epithymum</name>
    <dbReference type="NCBI Taxonomy" id="186058"/>
    <lineage>
        <taxon>Eukaryota</taxon>
        <taxon>Viridiplantae</taxon>
        <taxon>Streptophyta</taxon>
        <taxon>Embryophyta</taxon>
        <taxon>Tracheophyta</taxon>
        <taxon>Spermatophyta</taxon>
        <taxon>Magnoliopsida</taxon>
        <taxon>eudicotyledons</taxon>
        <taxon>Gunneridae</taxon>
        <taxon>Pentapetalae</taxon>
        <taxon>asterids</taxon>
        <taxon>lamiids</taxon>
        <taxon>Solanales</taxon>
        <taxon>Convolvulaceae</taxon>
        <taxon>Cuscuteae</taxon>
        <taxon>Cuscuta</taxon>
        <taxon>Cuscuta subgen. Cuscuta</taxon>
    </lineage>
</organism>
<dbReference type="PROSITE" id="PS00678">
    <property type="entry name" value="WD_REPEATS_1"/>
    <property type="match status" value="1"/>
</dbReference>
<dbReference type="PROSITE" id="PS50082">
    <property type="entry name" value="WD_REPEATS_2"/>
    <property type="match status" value="1"/>
</dbReference>
<dbReference type="AlphaFoldDB" id="A0AAV0C6Z8"/>
<evidence type="ECO:0000256" key="2">
    <source>
        <dbReference type="ARBA" id="ARBA00022737"/>
    </source>
</evidence>
<keyword evidence="2" id="KW-0677">Repeat</keyword>
<protein>
    <submittedName>
        <fullName evidence="5">Uncharacterized protein</fullName>
    </submittedName>
</protein>
<dbReference type="SMART" id="SM00320">
    <property type="entry name" value="WD40"/>
    <property type="match status" value="3"/>
</dbReference>
<gene>
    <name evidence="5" type="ORF">CEPIT_LOCUS2562</name>
</gene>